<feature type="compositionally biased region" description="Basic and acidic residues" evidence="1">
    <location>
        <begin position="59"/>
        <end position="68"/>
    </location>
</feature>
<dbReference type="Proteomes" id="UP001634007">
    <property type="component" value="Unassembled WGS sequence"/>
</dbReference>
<feature type="region of interest" description="Disordered" evidence="1">
    <location>
        <begin position="1"/>
        <end position="28"/>
    </location>
</feature>
<keyword evidence="3" id="KW-1185">Reference proteome</keyword>
<evidence type="ECO:0000256" key="1">
    <source>
        <dbReference type="SAM" id="MobiDB-lite"/>
    </source>
</evidence>
<comment type="caution">
    <text evidence="2">The sequence shown here is derived from an EMBL/GenBank/DDBJ whole genome shotgun (WGS) entry which is preliminary data.</text>
</comment>
<accession>A0ABD3L6I9</accession>
<dbReference type="AlphaFoldDB" id="A0ABD3L6I9"/>
<sequence>MERNGGGLSGCFYGERDTERGPRKARRFWQRSDRRERIRERSCSPRNVFGRKGCSPEEDPVRITKEGETPVGFRRGRPLKRQVAESRKVREPRGELRLVLVCGRRLPELEPEGREKKGGAGR</sequence>
<organism evidence="2 3">
    <name type="scientific">Eucalyptus globulus</name>
    <name type="common">Tasmanian blue gum</name>
    <dbReference type="NCBI Taxonomy" id="34317"/>
    <lineage>
        <taxon>Eukaryota</taxon>
        <taxon>Viridiplantae</taxon>
        <taxon>Streptophyta</taxon>
        <taxon>Embryophyta</taxon>
        <taxon>Tracheophyta</taxon>
        <taxon>Spermatophyta</taxon>
        <taxon>Magnoliopsida</taxon>
        <taxon>eudicotyledons</taxon>
        <taxon>Gunneridae</taxon>
        <taxon>Pentapetalae</taxon>
        <taxon>rosids</taxon>
        <taxon>malvids</taxon>
        <taxon>Myrtales</taxon>
        <taxon>Myrtaceae</taxon>
        <taxon>Myrtoideae</taxon>
        <taxon>Eucalypteae</taxon>
        <taxon>Eucalyptus</taxon>
    </lineage>
</organism>
<name>A0ABD3L6I9_EUCGL</name>
<dbReference type="EMBL" id="JBJKBG010000003">
    <property type="protein sequence ID" value="KAL3745491.1"/>
    <property type="molecule type" value="Genomic_DNA"/>
</dbReference>
<reference evidence="2 3" key="1">
    <citation type="submission" date="2024-11" db="EMBL/GenBank/DDBJ databases">
        <title>Chromosome-level genome assembly of Eucalyptus globulus Labill. provides insights into its genome evolution.</title>
        <authorList>
            <person name="Li X."/>
        </authorList>
    </citation>
    <scope>NUCLEOTIDE SEQUENCE [LARGE SCALE GENOMIC DNA]</scope>
    <source>
        <strain evidence="2">CL2024</strain>
        <tissue evidence="2">Fresh tender leaves</tissue>
    </source>
</reference>
<proteinExistence type="predicted"/>
<feature type="region of interest" description="Disordered" evidence="1">
    <location>
        <begin position="46"/>
        <end position="73"/>
    </location>
</feature>
<evidence type="ECO:0000313" key="3">
    <source>
        <dbReference type="Proteomes" id="UP001634007"/>
    </source>
</evidence>
<protein>
    <submittedName>
        <fullName evidence="2">Uncharacterized protein</fullName>
    </submittedName>
</protein>
<gene>
    <name evidence="2" type="ORF">ACJRO7_014577</name>
</gene>
<evidence type="ECO:0000313" key="2">
    <source>
        <dbReference type="EMBL" id="KAL3745491.1"/>
    </source>
</evidence>